<dbReference type="EMBL" id="BAAANS010000003">
    <property type="protein sequence ID" value="GAA2086896.1"/>
    <property type="molecule type" value="Genomic_DNA"/>
</dbReference>
<gene>
    <name evidence="3" type="ORF">GCM10009759_07910</name>
</gene>
<evidence type="ECO:0000313" key="4">
    <source>
        <dbReference type="Proteomes" id="UP001500897"/>
    </source>
</evidence>
<comment type="caution">
    <text evidence="3">The sequence shown here is derived from an EMBL/GenBank/DDBJ whole genome shotgun (WGS) entry which is preliminary data.</text>
</comment>
<feature type="domain" description="N-acetyltransferase" evidence="2">
    <location>
        <begin position="15"/>
        <end position="180"/>
    </location>
</feature>
<organism evidence="3 4">
    <name type="scientific">Kitasatospora saccharophila</name>
    <dbReference type="NCBI Taxonomy" id="407973"/>
    <lineage>
        <taxon>Bacteria</taxon>
        <taxon>Bacillati</taxon>
        <taxon>Actinomycetota</taxon>
        <taxon>Actinomycetes</taxon>
        <taxon>Kitasatosporales</taxon>
        <taxon>Streptomycetaceae</taxon>
        <taxon>Kitasatospora</taxon>
    </lineage>
</organism>
<dbReference type="Gene3D" id="3.40.630.30">
    <property type="match status" value="1"/>
</dbReference>
<dbReference type="PANTHER" id="PTHR43441:SF10">
    <property type="entry name" value="ACETYLTRANSFERASE"/>
    <property type="match status" value="1"/>
</dbReference>
<dbReference type="Pfam" id="PF13302">
    <property type="entry name" value="Acetyltransf_3"/>
    <property type="match status" value="1"/>
</dbReference>
<dbReference type="PROSITE" id="PS51186">
    <property type="entry name" value="GNAT"/>
    <property type="match status" value="1"/>
</dbReference>
<dbReference type="InterPro" id="IPR000182">
    <property type="entry name" value="GNAT_dom"/>
</dbReference>
<dbReference type="InterPro" id="IPR016181">
    <property type="entry name" value="Acyl_CoA_acyltransferase"/>
</dbReference>
<dbReference type="RefSeq" id="WP_344550295.1">
    <property type="nucleotide sequence ID" value="NZ_BAAANS010000003.1"/>
</dbReference>
<protein>
    <submittedName>
        <fullName evidence="3">GNAT family N-acetyltransferase</fullName>
    </submittedName>
</protein>
<feature type="region of interest" description="Disordered" evidence="1">
    <location>
        <begin position="186"/>
        <end position="207"/>
    </location>
</feature>
<proteinExistence type="predicted"/>
<evidence type="ECO:0000313" key="3">
    <source>
        <dbReference type="EMBL" id="GAA2086896.1"/>
    </source>
</evidence>
<accession>A0ABN2W946</accession>
<dbReference type="Proteomes" id="UP001500897">
    <property type="component" value="Unassembled WGS sequence"/>
</dbReference>
<evidence type="ECO:0000259" key="2">
    <source>
        <dbReference type="PROSITE" id="PS51186"/>
    </source>
</evidence>
<name>A0ABN2W946_9ACTN</name>
<sequence length="207" mass="22696">MPPIFPETVLRTDRLLLRPFTAEDVEDTRAACSDELTQQWLPLPRPYSTEHAASWCTDVSHRLRTSGDGVHFAITDLGSGRLLGTVGLKKTDWPARVSEVGYWSAPWARGRGVMTEATRTLGEWLLGEQGFQRLQLFAATGNTASRRVAEKAGFHKEGVLRNAGHVHDGRVDLVVFSLVPDDLAGSREAEPEPLGIPVTDAERGGAR</sequence>
<dbReference type="PANTHER" id="PTHR43441">
    <property type="entry name" value="RIBOSOMAL-PROTEIN-SERINE ACETYLTRANSFERASE"/>
    <property type="match status" value="1"/>
</dbReference>
<dbReference type="InterPro" id="IPR051908">
    <property type="entry name" value="Ribosomal_N-acetyltransferase"/>
</dbReference>
<evidence type="ECO:0000256" key="1">
    <source>
        <dbReference type="SAM" id="MobiDB-lite"/>
    </source>
</evidence>
<dbReference type="SUPFAM" id="SSF55729">
    <property type="entry name" value="Acyl-CoA N-acyltransferases (Nat)"/>
    <property type="match status" value="1"/>
</dbReference>
<reference evidence="3 4" key="1">
    <citation type="journal article" date="2019" name="Int. J. Syst. Evol. Microbiol.">
        <title>The Global Catalogue of Microorganisms (GCM) 10K type strain sequencing project: providing services to taxonomists for standard genome sequencing and annotation.</title>
        <authorList>
            <consortium name="The Broad Institute Genomics Platform"/>
            <consortium name="The Broad Institute Genome Sequencing Center for Infectious Disease"/>
            <person name="Wu L."/>
            <person name="Ma J."/>
        </authorList>
    </citation>
    <scope>NUCLEOTIDE SEQUENCE [LARGE SCALE GENOMIC DNA]</scope>
    <source>
        <strain evidence="3 4">JCM 14559</strain>
    </source>
</reference>
<keyword evidence="4" id="KW-1185">Reference proteome</keyword>